<dbReference type="InterPro" id="IPR031157">
    <property type="entry name" value="G_TR_CS"/>
</dbReference>
<evidence type="ECO:0000313" key="3">
    <source>
        <dbReference type="Proteomes" id="UP001194098"/>
    </source>
</evidence>
<dbReference type="Gene3D" id="3.40.50.300">
    <property type="entry name" value="P-loop containing nucleotide triphosphate hydrolases"/>
    <property type="match status" value="1"/>
</dbReference>
<dbReference type="InterPro" id="IPR000795">
    <property type="entry name" value="T_Tr_GTP-bd_dom"/>
</dbReference>
<dbReference type="PANTHER" id="PTHR42908:SF8">
    <property type="entry name" value="TR-TYPE G DOMAIN-CONTAINING PROTEIN"/>
    <property type="match status" value="1"/>
</dbReference>
<protein>
    <submittedName>
        <fullName evidence="2">Translational GTPase TypA</fullName>
    </submittedName>
</protein>
<dbReference type="PROSITE" id="PS00301">
    <property type="entry name" value="G_TR_1"/>
    <property type="match status" value="1"/>
</dbReference>
<reference evidence="2" key="2">
    <citation type="journal article" date="2022" name="Nat. Biotechnol.">
        <title>Carbon-negative production of acetone and isopropanol by gas fermentation at industrial pilot scale.</title>
        <authorList>
            <person name="Liew F.E."/>
            <person name="Nogle R."/>
            <person name="Abdalla T."/>
            <person name="Rasor B.J."/>
            <person name="Canter C."/>
            <person name="Jensen R.O."/>
            <person name="Wang L."/>
            <person name="Strutz J."/>
            <person name="Chirania P."/>
            <person name="De Tissera S."/>
            <person name="Mueller A.P."/>
            <person name="Ruan Z."/>
            <person name="Gao A."/>
            <person name="Tran L."/>
            <person name="Engle N.L."/>
            <person name="Bromley J.C."/>
            <person name="Daniell J."/>
            <person name="Conrado R."/>
            <person name="Tschaplinski T.J."/>
            <person name="Giannone R.J."/>
            <person name="Hettich R.L."/>
            <person name="Karim A.S."/>
            <person name="Simpson S.D."/>
            <person name="Brown S.D."/>
            <person name="Leang C."/>
            <person name="Jewett M.C."/>
            <person name="Kopke M."/>
        </authorList>
    </citation>
    <scope>NUCLEOTIDE SEQUENCE</scope>
    <source>
        <strain evidence="2">DJ015</strain>
    </source>
</reference>
<name>A0AAW3WH44_CLOBE</name>
<gene>
    <name evidence="2" type="ORF">HGI39_26525</name>
</gene>
<dbReference type="GO" id="GO:0005829">
    <property type="term" value="C:cytosol"/>
    <property type="evidence" value="ECO:0007669"/>
    <property type="project" value="TreeGrafter"/>
</dbReference>
<dbReference type="EMBL" id="JABAGV010000256">
    <property type="protein sequence ID" value="MBC2478162.1"/>
    <property type="molecule type" value="Genomic_DNA"/>
</dbReference>
<organism evidence="2 3">
    <name type="scientific">Clostridium beijerinckii</name>
    <name type="common">Clostridium MP</name>
    <dbReference type="NCBI Taxonomy" id="1520"/>
    <lineage>
        <taxon>Bacteria</taxon>
        <taxon>Bacillati</taxon>
        <taxon>Bacillota</taxon>
        <taxon>Clostridia</taxon>
        <taxon>Eubacteriales</taxon>
        <taxon>Clostridiaceae</taxon>
        <taxon>Clostridium</taxon>
    </lineage>
</organism>
<dbReference type="GO" id="GO:0005525">
    <property type="term" value="F:GTP binding"/>
    <property type="evidence" value="ECO:0007669"/>
    <property type="project" value="InterPro"/>
</dbReference>
<comment type="caution">
    <text evidence="2">The sequence shown here is derived from an EMBL/GenBank/DDBJ whole genome shotgun (WGS) entry which is preliminary data.</text>
</comment>
<feature type="non-terminal residue" evidence="2">
    <location>
        <position position="75"/>
    </location>
</feature>
<dbReference type="PRINTS" id="PR00315">
    <property type="entry name" value="ELONGATNFCT"/>
</dbReference>
<dbReference type="SUPFAM" id="SSF52540">
    <property type="entry name" value="P-loop containing nucleoside triphosphate hydrolases"/>
    <property type="match status" value="1"/>
</dbReference>
<evidence type="ECO:0000313" key="2">
    <source>
        <dbReference type="EMBL" id="MBC2478162.1"/>
    </source>
</evidence>
<dbReference type="InterPro" id="IPR027417">
    <property type="entry name" value="P-loop_NTPase"/>
</dbReference>
<evidence type="ECO:0000259" key="1">
    <source>
        <dbReference type="PROSITE" id="PS51722"/>
    </source>
</evidence>
<reference evidence="2" key="1">
    <citation type="submission" date="2020-04" db="EMBL/GenBank/DDBJ databases">
        <authorList>
            <person name="Brown S."/>
        </authorList>
    </citation>
    <scope>NUCLEOTIDE SEQUENCE</scope>
    <source>
        <strain evidence="2">DJ015</strain>
    </source>
</reference>
<accession>A0AAW3WH44</accession>
<proteinExistence type="predicted"/>
<dbReference type="Pfam" id="PF00009">
    <property type="entry name" value="GTP_EFTU"/>
    <property type="match status" value="1"/>
</dbReference>
<feature type="domain" description="Tr-type G" evidence="1">
    <location>
        <begin position="7"/>
        <end position="75"/>
    </location>
</feature>
<dbReference type="AlphaFoldDB" id="A0AAW3WH44"/>
<dbReference type="PANTHER" id="PTHR42908">
    <property type="entry name" value="TRANSLATION ELONGATION FACTOR-RELATED"/>
    <property type="match status" value="1"/>
</dbReference>
<sequence length="75" mass="8618">MELTKREDIRNIAIIAHVDHGKTTLVDALLKQSHTFRANEKVEERVMDSNDLEKERGITILSKNTAVIYNDIKIN</sequence>
<dbReference type="GO" id="GO:1990904">
    <property type="term" value="C:ribonucleoprotein complex"/>
    <property type="evidence" value="ECO:0007669"/>
    <property type="project" value="TreeGrafter"/>
</dbReference>
<dbReference type="RefSeq" id="WP_241428365.1">
    <property type="nucleotide sequence ID" value="NZ_JABAGV010000256.1"/>
</dbReference>
<dbReference type="Proteomes" id="UP001194098">
    <property type="component" value="Unassembled WGS sequence"/>
</dbReference>
<dbReference type="GO" id="GO:0003924">
    <property type="term" value="F:GTPase activity"/>
    <property type="evidence" value="ECO:0007669"/>
    <property type="project" value="InterPro"/>
</dbReference>
<dbReference type="PROSITE" id="PS51722">
    <property type="entry name" value="G_TR_2"/>
    <property type="match status" value="1"/>
</dbReference>